<dbReference type="RefSeq" id="XP_040632277.1">
    <property type="nucleotide sequence ID" value="XM_040769643.1"/>
</dbReference>
<keyword evidence="4" id="KW-1185">Reference proteome</keyword>
<organism evidence="3 4">
    <name type="scientific">Dacryopinax primogenitus (strain DJM 731)</name>
    <name type="common">Brown rot fungus</name>
    <dbReference type="NCBI Taxonomy" id="1858805"/>
    <lineage>
        <taxon>Eukaryota</taxon>
        <taxon>Fungi</taxon>
        <taxon>Dikarya</taxon>
        <taxon>Basidiomycota</taxon>
        <taxon>Agaricomycotina</taxon>
        <taxon>Dacrymycetes</taxon>
        <taxon>Dacrymycetales</taxon>
        <taxon>Dacrymycetaceae</taxon>
        <taxon>Dacryopinax</taxon>
    </lineage>
</organism>
<evidence type="ECO:0000313" key="4">
    <source>
        <dbReference type="Proteomes" id="UP000030653"/>
    </source>
</evidence>
<feature type="compositionally biased region" description="Polar residues" evidence="1">
    <location>
        <begin position="242"/>
        <end position="256"/>
    </location>
</feature>
<reference evidence="3 4" key="1">
    <citation type="journal article" date="2012" name="Science">
        <title>The Paleozoic origin of enzymatic lignin decomposition reconstructed from 31 fungal genomes.</title>
        <authorList>
            <person name="Floudas D."/>
            <person name="Binder M."/>
            <person name="Riley R."/>
            <person name="Barry K."/>
            <person name="Blanchette R.A."/>
            <person name="Henrissat B."/>
            <person name="Martinez A.T."/>
            <person name="Otillar R."/>
            <person name="Spatafora J.W."/>
            <person name="Yadav J.S."/>
            <person name="Aerts A."/>
            <person name="Benoit I."/>
            <person name="Boyd A."/>
            <person name="Carlson A."/>
            <person name="Copeland A."/>
            <person name="Coutinho P.M."/>
            <person name="de Vries R.P."/>
            <person name="Ferreira P."/>
            <person name="Findley K."/>
            <person name="Foster B."/>
            <person name="Gaskell J."/>
            <person name="Glotzer D."/>
            <person name="Gorecki P."/>
            <person name="Heitman J."/>
            <person name="Hesse C."/>
            <person name="Hori C."/>
            <person name="Igarashi K."/>
            <person name="Jurgens J.A."/>
            <person name="Kallen N."/>
            <person name="Kersten P."/>
            <person name="Kohler A."/>
            <person name="Kuees U."/>
            <person name="Kumar T.K.A."/>
            <person name="Kuo A."/>
            <person name="LaButti K."/>
            <person name="Larrondo L.F."/>
            <person name="Lindquist E."/>
            <person name="Ling A."/>
            <person name="Lombard V."/>
            <person name="Lucas S."/>
            <person name="Lundell T."/>
            <person name="Martin R."/>
            <person name="McLaughlin D.J."/>
            <person name="Morgenstern I."/>
            <person name="Morin E."/>
            <person name="Murat C."/>
            <person name="Nagy L.G."/>
            <person name="Nolan M."/>
            <person name="Ohm R.A."/>
            <person name="Patyshakuliyeva A."/>
            <person name="Rokas A."/>
            <person name="Ruiz-Duenas F.J."/>
            <person name="Sabat G."/>
            <person name="Salamov A."/>
            <person name="Samejima M."/>
            <person name="Schmutz J."/>
            <person name="Slot J.C."/>
            <person name="St John F."/>
            <person name="Stenlid J."/>
            <person name="Sun H."/>
            <person name="Sun S."/>
            <person name="Syed K."/>
            <person name="Tsang A."/>
            <person name="Wiebenga A."/>
            <person name="Young D."/>
            <person name="Pisabarro A."/>
            <person name="Eastwood D.C."/>
            <person name="Martin F."/>
            <person name="Cullen D."/>
            <person name="Grigoriev I.V."/>
            <person name="Hibbett D.S."/>
        </authorList>
    </citation>
    <scope>NUCLEOTIDE SEQUENCE [LARGE SCALE GENOMIC DNA]</scope>
    <source>
        <strain evidence="3 4">DJM-731 SS1</strain>
    </source>
</reference>
<accession>M5GGF2</accession>
<evidence type="ECO:0000256" key="2">
    <source>
        <dbReference type="SAM" id="Phobius"/>
    </source>
</evidence>
<dbReference type="GeneID" id="63684705"/>
<dbReference type="AlphaFoldDB" id="M5GGF2"/>
<feature type="transmembrane region" description="Helical" evidence="2">
    <location>
        <begin position="57"/>
        <end position="78"/>
    </location>
</feature>
<protein>
    <submittedName>
        <fullName evidence="3">Uncharacterized protein</fullName>
    </submittedName>
</protein>
<dbReference type="EMBL" id="JH795856">
    <property type="protein sequence ID" value="EJU05383.1"/>
    <property type="molecule type" value="Genomic_DNA"/>
</dbReference>
<gene>
    <name evidence="3" type="ORF">DACRYDRAFT_113520</name>
</gene>
<evidence type="ECO:0000313" key="3">
    <source>
        <dbReference type="EMBL" id="EJU05383.1"/>
    </source>
</evidence>
<keyword evidence="2" id="KW-1133">Transmembrane helix</keyword>
<name>M5GGF2_DACPD</name>
<feature type="region of interest" description="Disordered" evidence="1">
    <location>
        <begin position="183"/>
        <end position="263"/>
    </location>
</feature>
<dbReference type="OrthoDB" id="10551100at2759"/>
<sequence>MTARQVLPQASHRPSAALLSTPVLVPTLPASERALLGYSSIVHRHGLLRMALGTPQIVVLAVGIPILVMVITWVLYLLRRHSAGVSVSIFAERRALKKIGINQSKGPFGECRTPRPPTPLPDLSTFEHVSPVKEPTPMHPAPGGRLINGRQASPPPDREIALSRYHSHTLHLLAVMGRREDDPMHAPAFSHNGGLESEAERGRSHWSGYSEREEVSPERIERESTIEDDRDLPRPPRAFGDTSMQSLGRPSTTGATRRSHDIE</sequence>
<feature type="region of interest" description="Disordered" evidence="1">
    <location>
        <begin position="131"/>
        <end position="156"/>
    </location>
</feature>
<keyword evidence="2" id="KW-0812">Transmembrane</keyword>
<proteinExistence type="predicted"/>
<evidence type="ECO:0000256" key="1">
    <source>
        <dbReference type="SAM" id="MobiDB-lite"/>
    </source>
</evidence>
<dbReference type="HOGENOM" id="CLU_1057763_0_0_1"/>
<feature type="compositionally biased region" description="Basic and acidic residues" evidence="1">
    <location>
        <begin position="210"/>
        <end position="234"/>
    </location>
</feature>
<keyword evidence="2" id="KW-0472">Membrane</keyword>
<dbReference type="Proteomes" id="UP000030653">
    <property type="component" value="Unassembled WGS sequence"/>
</dbReference>